<evidence type="ECO:0000259" key="1">
    <source>
        <dbReference type="Pfam" id="PF13966"/>
    </source>
</evidence>
<dbReference type="GO" id="GO:0003676">
    <property type="term" value="F:nucleic acid binding"/>
    <property type="evidence" value="ECO:0007669"/>
    <property type="project" value="InterPro"/>
</dbReference>
<sequence>MRLVNWDKITVPKAERGLGLRDITLLNKAMAMKMLWRLVSKECEQSLWVRVLNAKYLSRTCIWLATVLTRCTKLWVAILQAREALRANVRWIVGNGQRCAAIGDPWHDFWLQFKQNSTATLKLKLIDLLDQQSHQWNTSLLIETFGFHGALYIACLYPDPPLNASRNDRLIFKPAKNGNFTFKGACNLLQPVGAQQPAQVQIWKAIWYSPGILPRIRVFLWKLMHDALPVRAVFARRLRLPPPPCDLCGQEEDDAVHVLFKCDVARNYWFSSHLAIRADALPGQVMPVLNLLLQQLGKEKFMVFANLLWSFWKARCKQIYEGVRISGKQVLGMDVSLDSLAKAASNQRCITKGEFNFAAAEIDRKGRVCIVDGSFKEDGMAGWAHMFYEEGDLVGFEVRWGKAASPFHAEALAFQAAVRRVQEEGWSDATFYTDSHLLARILNGLISPESIDWRAYGLVIDLIANWKGSSGFRCFATPRENLLTVHRLANLARVKNLNAQGSTFPLFPFVT</sequence>
<keyword evidence="2" id="KW-0695">RNA-directed DNA polymerase</keyword>
<name>A0AAV8GDF3_9POAL</name>
<keyword evidence="3" id="KW-1185">Reference proteome</keyword>
<feature type="domain" description="Reverse transcriptase zinc-binding" evidence="1">
    <location>
        <begin position="197"/>
        <end position="269"/>
    </location>
</feature>
<keyword evidence="2" id="KW-0548">Nucleotidyltransferase</keyword>
<reference evidence="2" key="1">
    <citation type="submission" date="2022-08" db="EMBL/GenBank/DDBJ databases">
        <authorList>
            <person name="Marques A."/>
        </authorList>
    </citation>
    <scope>NUCLEOTIDE SEQUENCE</scope>
    <source>
        <strain evidence="2">RhyPub2mFocal</strain>
        <tissue evidence="2">Leaves</tissue>
    </source>
</reference>
<dbReference type="AlphaFoldDB" id="A0AAV8GDF3"/>
<dbReference type="EMBL" id="JAMFTS010000002">
    <property type="protein sequence ID" value="KAJ4801466.1"/>
    <property type="molecule type" value="Genomic_DNA"/>
</dbReference>
<dbReference type="PANTHER" id="PTHR33116">
    <property type="entry name" value="REVERSE TRANSCRIPTASE ZINC-BINDING DOMAIN-CONTAINING PROTEIN-RELATED-RELATED"/>
    <property type="match status" value="1"/>
</dbReference>
<proteinExistence type="predicted"/>
<evidence type="ECO:0000313" key="2">
    <source>
        <dbReference type="EMBL" id="KAJ4801466.1"/>
    </source>
</evidence>
<dbReference type="PANTHER" id="PTHR33116:SF78">
    <property type="entry name" value="OS12G0587133 PROTEIN"/>
    <property type="match status" value="1"/>
</dbReference>
<dbReference type="InterPro" id="IPR026960">
    <property type="entry name" value="RVT-Znf"/>
</dbReference>
<dbReference type="SUPFAM" id="SSF53098">
    <property type="entry name" value="Ribonuclease H-like"/>
    <property type="match status" value="1"/>
</dbReference>
<keyword evidence="2" id="KW-0808">Transferase</keyword>
<dbReference type="GO" id="GO:0003964">
    <property type="term" value="F:RNA-directed DNA polymerase activity"/>
    <property type="evidence" value="ECO:0007669"/>
    <property type="project" value="UniProtKB-KW"/>
</dbReference>
<accession>A0AAV8GDF3</accession>
<dbReference type="Pfam" id="PF13966">
    <property type="entry name" value="zf-RVT"/>
    <property type="match status" value="1"/>
</dbReference>
<dbReference type="Proteomes" id="UP001140206">
    <property type="component" value="Chromosome 2"/>
</dbReference>
<dbReference type="InterPro" id="IPR036397">
    <property type="entry name" value="RNaseH_sf"/>
</dbReference>
<evidence type="ECO:0000313" key="3">
    <source>
        <dbReference type="Proteomes" id="UP001140206"/>
    </source>
</evidence>
<dbReference type="Gene3D" id="3.30.420.10">
    <property type="entry name" value="Ribonuclease H-like superfamily/Ribonuclease H"/>
    <property type="match status" value="1"/>
</dbReference>
<organism evidence="2 3">
    <name type="scientific">Rhynchospora pubera</name>
    <dbReference type="NCBI Taxonomy" id="906938"/>
    <lineage>
        <taxon>Eukaryota</taxon>
        <taxon>Viridiplantae</taxon>
        <taxon>Streptophyta</taxon>
        <taxon>Embryophyta</taxon>
        <taxon>Tracheophyta</taxon>
        <taxon>Spermatophyta</taxon>
        <taxon>Magnoliopsida</taxon>
        <taxon>Liliopsida</taxon>
        <taxon>Poales</taxon>
        <taxon>Cyperaceae</taxon>
        <taxon>Cyperoideae</taxon>
        <taxon>Rhynchosporeae</taxon>
        <taxon>Rhynchospora</taxon>
    </lineage>
</organism>
<protein>
    <submittedName>
        <fullName evidence="2">RNA-directed DNA polymerase (Reverse transcriptase)-related family protein</fullName>
    </submittedName>
</protein>
<gene>
    <name evidence="2" type="ORF">LUZ62_052712</name>
</gene>
<comment type="caution">
    <text evidence="2">The sequence shown here is derived from an EMBL/GenBank/DDBJ whole genome shotgun (WGS) entry which is preliminary data.</text>
</comment>
<dbReference type="InterPro" id="IPR012337">
    <property type="entry name" value="RNaseH-like_sf"/>
</dbReference>